<keyword evidence="3" id="KW-1185">Reference proteome</keyword>
<dbReference type="GO" id="GO:0004623">
    <property type="term" value="F:phospholipase A2 activity"/>
    <property type="evidence" value="ECO:0007669"/>
    <property type="project" value="TreeGrafter"/>
</dbReference>
<dbReference type="GO" id="GO:0055088">
    <property type="term" value="P:lipid homeostasis"/>
    <property type="evidence" value="ECO:0007669"/>
    <property type="project" value="TreeGrafter"/>
</dbReference>
<name>A0A1E4SJF6_9ASCO</name>
<dbReference type="GO" id="GO:0006654">
    <property type="term" value="P:phosphatidic acid biosynthetic process"/>
    <property type="evidence" value="ECO:0007669"/>
    <property type="project" value="TreeGrafter"/>
</dbReference>
<dbReference type="Gene3D" id="3.40.50.1820">
    <property type="entry name" value="alpha/beta hydrolase"/>
    <property type="match status" value="1"/>
</dbReference>
<evidence type="ECO:0000259" key="1">
    <source>
        <dbReference type="Pfam" id="PF00561"/>
    </source>
</evidence>
<dbReference type="PANTHER" id="PTHR42886">
    <property type="entry name" value="RE40534P-RELATED"/>
    <property type="match status" value="1"/>
</dbReference>
<dbReference type="AlphaFoldDB" id="A0A1E4SJF6"/>
<dbReference type="GO" id="GO:0005743">
    <property type="term" value="C:mitochondrial inner membrane"/>
    <property type="evidence" value="ECO:0007669"/>
    <property type="project" value="TreeGrafter"/>
</dbReference>
<evidence type="ECO:0000313" key="3">
    <source>
        <dbReference type="Proteomes" id="UP000094285"/>
    </source>
</evidence>
<reference evidence="3" key="1">
    <citation type="submission" date="2016-05" db="EMBL/GenBank/DDBJ databases">
        <title>Comparative genomics of biotechnologically important yeasts.</title>
        <authorList>
            <consortium name="DOE Joint Genome Institute"/>
            <person name="Riley R."/>
            <person name="Haridas S."/>
            <person name="Wolfe K.H."/>
            <person name="Lopes M.R."/>
            <person name="Hittinger C.T."/>
            <person name="Goker M."/>
            <person name="Salamov A."/>
            <person name="Wisecaver J."/>
            <person name="Long T.M."/>
            <person name="Aerts A.L."/>
            <person name="Barry K."/>
            <person name="Choi C."/>
            <person name="Clum A."/>
            <person name="Coughlan A.Y."/>
            <person name="Deshpande S."/>
            <person name="Douglass A.P."/>
            <person name="Hanson S.J."/>
            <person name="Klenk H.-P."/>
            <person name="Labutti K."/>
            <person name="Lapidus A."/>
            <person name="Lindquist E."/>
            <person name="Lipzen A."/>
            <person name="Meier-Kolthoff J.P."/>
            <person name="Ohm R.A."/>
            <person name="Otillar R.P."/>
            <person name="Pangilinan J."/>
            <person name="Peng Y."/>
            <person name="Rokas A."/>
            <person name="Rosa C.A."/>
            <person name="Scheuner C."/>
            <person name="Sibirny A.A."/>
            <person name="Slot J.C."/>
            <person name="Stielow J.B."/>
            <person name="Sun H."/>
            <person name="Kurtzman C.P."/>
            <person name="Blackwell M."/>
            <person name="Grigoriev I.V."/>
            <person name="Jeffries T.W."/>
        </authorList>
    </citation>
    <scope>NUCLEOTIDE SEQUENCE [LARGE SCALE GENOMIC DNA]</scope>
    <source>
        <strain evidence="3">NRRL Y-17324</strain>
    </source>
</reference>
<gene>
    <name evidence="2" type="ORF">CANTADRAFT_89278</name>
</gene>
<dbReference type="Proteomes" id="UP000094285">
    <property type="component" value="Unassembled WGS sequence"/>
</dbReference>
<dbReference type="SUPFAM" id="SSF53474">
    <property type="entry name" value="alpha/beta-Hydrolases"/>
    <property type="match status" value="1"/>
</dbReference>
<proteinExistence type="predicted"/>
<dbReference type="STRING" id="984487.A0A1E4SJF6"/>
<dbReference type="InterPro" id="IPR029058">
    <property type="entry name" value="AB_hydrolase_fold"/>
</dbReference>
<feature type="domain" description="AB hydrolase-1" evidence="1">
    <location>
        <begin position="88"/>
        <end position="259"/>
    </location>
</feature>
<evidence type="ECO:0000313" key="2">
    <source>
        <dbReference type="EMBL" id="ODV79634.1"/>
    </source>
</evidence>
<sequence length="484" mass="56763">MRILTCKRNEQKLDGLSLSEAFQYWRQSLKRNRLKEVQDELVELMVLKSRPENEDMIREDKQTIIDSTGNHINEVGFKIINDEKYQTKHLVFIHGYGASLGCFARNFQLINKFKNDKKFNYHIHFLDNITFGLSSNPKIEYEGVNHWFIKQCPSLKIKDSRPNDKSNLYNKYYKLVDSFTIDRNEFSQYQEHYKPLLEEIEKFYIEAIENWRIASDIGQIDYLIGHSFGGYWSGSYSLKYPDNLKHLILLSPVGVERHVHSVTSDILQENKSEFVPDLDPTSYKFLSRVPILSNEHVRKWYYILPFMPIFLKIFGPWGYRYYFNTWYRKLSNINKVIDNLGGSEKVIKSENDTVIGTKKECLLIIEYLYNSITGGSNSDIYIKNLLTPATVSKWPLYDKFDAFYRSSKHDFKIDVLYGQFDFMNAEAGEKMVQLIRKNSSDQTTINFQKIKQGGHNLYIDNPFDTNSAIHEIVTKGSVDSSHKD</sequence>
<protein>
    <submittedName>
        <fullName evidence="2">Alpha/beta-hydrolase</fullName>
    </submittedName>
</protein>
<organism evidence="2 3">
    <name type="scientific">Suhomyces tanzawaensis NRRL Y-17324</name>
    <dbReference type="NCBI Taxonomy" id="984487"/>
    <lineage>
        <taxon>Eukaryota</taxon>
        <taxon>Fungi</taxon>
        <taxon>Dikarya</taxon>
        <taxon>Ascomycota</taxon>
        <taxon>Saccharomycotina</taxon>
        <taxon>Pichiomycetes</taxon>
        <taxon>Debaryomycetaceae</taxon>
        <taxon>Suhomyces</taxon>
    </lineage>
</organism>
<keyword evidence="2" id="KW-0378">Hydrolase</keyword>
<dbReference type="GeneID" id="30985681"/>
<dbReference type="InterPro" id="IPR000073">
    <property type="entry name" value="AB_hydrolase_1"/>
</dbReference>
<dbReference type="GO" id="GO:0042171">
    <property type="term" value="F:lysophosphatidic acid acyltransferase activity"/>
    <property type="evidence" value="ECO:0007669"/>
    <property type="project" value="TreeGrafter"/>
</dbReference>
<dbReference type="RefSeq" id="XP_020064756.1">
    <property type="nucleotide sequence ID" value="XM_020211545.1"/>
</dbReference>
<dbReference type="PANTHER" id="PTHR42886:SF23">
    <property type="entry name" value="1-ACYLGLYCEROL-3-PHOSPHATE O-ACYLTRANSFERASE ICT1-RELATED"/>
    <property type="match status" value="1"/>
</dbReference>
<accession>A0A1E4SJF6</accession>
<dbReference type="Pfam" id="PF00561">
    <property type="entry name" value="Abhydrolase_1"/>
    <property type="match status" value="1"/>
</dbReference>
<dbReference type="GO" id="GO:0035965">
    <property type="term" value="P:cardiolipin acyl-chain remodeling"/>
    <property type="evidence" value="ECO:0007669"/>
    <property type="project" value="TreeGrafter"/>
</dbReference>
<dbReference type="EMBL" id="KV453911">
    <property type="protein sequence ID" value="ODV79634.1"/>
    <property type="molecule type" value="Genomic_DNA"/>
</dbReference>
<dbReference type="OrthoDB" id="7457040at2759"/>